<proteinExistence type="predicted"/>
<dbReference type="SUPFAM" id="SSF56801">
    <property type="entry name" value="Acetyl-CoA synthetase-like"/>
    <property type="match status" value="1"/>
</dbReference>
<dbReference type="EMBL" id="UINC01003512">
    <property type="protein sequence ID" value="SVA06976.1"/>
    <property type="molecule type" value="Genomic_DNA"/>
</dbReference>
<dbReference type="Gene3D" id="3.30.300.30">
    <property type="match status" value="1"/>
</dbReference>
<protein>
    <recommendedName>
        <fullName evidence="4">AMP-dependent synthetase/ligase domain-containing protein</fullName>
    </recommendedName>
</protein>
<dbReference type="InterPro" id="IPR050237">
    <property type="entry name" value="ATP-dep_AMP-bd_enzyme"/>
</dbReference>
<accession>A0A381SSJ6</accession>
<dbReference type="InterPro" id="IPR000873">
    <property type="entry name" value="AMP-dep_synth/lig_dom"/>
</dbReference>
<dbReference type="Pfam" id="PF00501">
    <property type="entry name" value="AMP-binding"/>
    <property type="match status" value="1"/>
</dbReference>
<dbReference type="Gene3D" id="3.40.50.12780">
    <property type="entry name" value="N-terminal domain of ligase-like"/>
    <property type="match status" value="1"/>
</dbReference>
<dbReference type="PANTHER" id="PTHR43767:SF1">
    <property type="entry name" value="NONRIBOSOMAL PEPTIDE SYNTHASE PES1 (EUROFUNG)-RELATED"/>
    <property type="match status" value="1"/>
</dbReference>
<gene>
    <name evidence="3" type="ORF">METZ01_LOCUS59830</name>
</gene>
<evidence type="ECO:0008006" key="4">
    <source>
        <dbReference type="Google" id="ProtNLM"/>
    </source>
</evidence>
<evidence type="ECO:0000313" key="3">
    <source>
        <dbReference type="EMBL" id="SVA06976.1"/>
    </source>
</evidence>
<organism evidence="3">
    <name type="scientific">marine metagenome</name>
    <dbReference type="NCBI Taxonomy" id="408172"/>
    <lineage>
        <taxon>unclassified sequences</taxon>
        <taxon>metagenomes</taxon>
        <taxon>ecological metagenomes</taxon>
    </lineage>
</organism>
<evidence type="ECO:0000259" key="1">
    <source>
        <dbReference type="Pfam" id="PF00501"/>
    </source>
</evidence>
<feature type="domain" description="AMP-dependent synthetase/ligase" evidence="1">
    <location>
        <begin position="18"/>
        <end position="386"/>
    </location>
</feature>
<dbReference type="PANTHER" id="PTHR43767">
    <property type="entry name" value="LONG-CHAIN-FATTY-ACID--COA LIGASE"/>
    <property type="match status" value="1"/>
</dbReference>
<dbReference type="PROSITE" id="PS00455">
    <property type="entry name" value="AMP_BINDING"/>
    <property type="match status" value="1"/>
</dbReference>
<name>A0A381SSJ6_9ZZZZ</name>
<dbReference type="InterPro" id="IPR020845">
    <property type="entry name" value="AMP-binding_CS"/>
</dbReference>
<sequence>MPAEPVAPVLDRIDAYLDHWAAIRPDSEFLIDGGPSITGRRLTWAQTRVEVDRVAAALVAAGLDRGDRVAYLSDSRLDFFVHFLAATSVGLIWQGLNPKYTWSEVAYVVSDAGPRMVFDGVPGGSGGLADRLVAEINGVEQSVAVDTDDWNGFLEAGTAIDADALADRRAEVETMDPGFIVYTSGSTGRPKGALLTHRGVCWCGVTGSTARGGGEEKIICNLPVNHVGSVSDICCRKMVAGGAIVFQERFDPALMLATIADERIGVWGGVPTMFQLCTVHPDFAGADLSSVRQLAWGGAAMPAPVLECLLEATDVDRCTTGYGMSETTGGVFCTPPDADLDVILNTVGVPIPGHEFRIMADEDRVAEMDESGELQVRGDWIMAGYWNCPEATAEAIDVEGWLHTGDLVVMRPDGCLSIVGRLSEMFKTGGYNAYPREIEMCLEDHPAVRIAAVVGVPDPVFDEVGHAFVVAEPGTDADDLRNHCRERLANYKVPKVVHLRDALPMLAIGKIDKKGLRAEATALLEG</sequence>
<dbReference type="InterPro" id="IPR045851">
    <property type="entry name" value="AMP-bd_C_sf"/>
</dbReference>
<dbReference type="InterPro" id="IPR025110">
    <property type="entry name" value="AMP-bd_C"/>
</dbReference>
<dbReference type="InterPro" id="IPR042099">
    <property type="entry name" value="ANL_N_sf"/>
</dbReference>
<feature type="domain" description="AMP-binding enzyme C-terminal" evidence="2">
    <location>
        <begin position="437"/>
        <end position="510"/>
    </location>
</feature>
<reference evidence="3" key="1">
    <citation type="submission" date="2018-05" db="EMBL/GenBank/DDBJ databases">
        <authorList>
            <person name="Lanie J.A."/>
            <person name="Ng W.-L."/>
            <person name="Kazmierczak K.M."/>
            <person name="Andrzejewski T.M."/>
            <person name="Davidsen T.M."/>
            <person name="Wayne K.J."/>
            <person name="Tettelin H."/>
            <person name="Glass J.I."/>
            <person name="Rusch D."/>
            <person name="Podicherti R."/>
            <person name="Tsui H.-C.T."/>
            <person name="Winkler M.E."/>
        </authorList>
    </citation>
    <scope>NUCLEOTIDE SEQUENCE</scope>
</reference>
<evidence type="ECO:0000259" key="2">
    <source>
        <dbReference type="Pfam" id="PF13193"/>
    </source>
</evidence>
<dbReference type="GO" id="GO:0016878">
    <property type="term" value="F:acid-thiol ligase activity"/>
    <property type="evidence" value="ECO:0007669"/>
    <property type="project" value="UniProtKB-ARBA"/>
</dbReference>
<dbReference type="AlphaFoldDB" id="A0A381SSJ6"/>
<dbReference type="Pfam" id="PF13193">
    <property type="entry name" value="AMP-binding_C"/>
    <property type="match status" value="1"/>
</dbReference>